<name>A0ABP3FC91_9ACTN</name>
<accession>A0ABP3FC91</accession>
<dbReference type="EMBL" id="BAAABV010000024">
    <property type="protein sequence ID" value="GAA0314558.1"/>
    <property type="molecule type" value="Genomic_DNA"/>
</dbReference>
<evidence type="ECO:0000256" key="1">
    <source>
        <dbReference type="SAM" id="MobiDB-lite"/>
    </source>
</evidence>
<evidence type="ECO:0000313" key="3">
    <source>
        <dbReference type="Proteomes" id="UP001501867"/>
    </source>
</evidence>
<dbReference type="Proteomes" id="UP001501867">
    <property type="component" value="Unassembled WGS sequence"/>
</dbReference>
<reference evidence="3" key="1">
    <citation type="journal article" date="2019" name="Int. J. Syst. Evol. Microbiol.">
        <title>The Global Catalogue of Microorganisms (GCM) 10K type strain sequencing project: providing services to taxonomists for standard genome sequencing and annotation.</title>
        <authorList>
            <consortium name="The Broad Institute Genomics Platform"/>
            <consortium name="The Broad Institute Genome Sequencing Center for Infectious Disease"/>
            <person name="Wu L."/>
            <person name="Ma J."/>
        </authorList>
    </citation>
    <scope>NUCLEOTIDE SEQUENCE [LARGE SCALE GENOMIC DNA]</scope>
    <source>
        <strain evidence="3">JCM 4505</strain>
    </source>
</reference>
<feature type="compositionally biased region" description="Low complexity" evidence="1">
    <location>
        <begin position="12"/>
        <end position="28"/>
    </location>
</feature>
<comment type="caution">
    <text evidence="2">The sequence shown here is derived from an EMBL/GenBank/DDBJ whole genome shotgun (WGS) entry which is preliminary data.</text>
</comment>
<dbReference type="RefSeq" id="WP_344166516.1">
    <property type="nucleotide sequence ID" value="NZ_BAAABV010000024.1"/>
</dbReference>
<feature type="region of interest" description="Disordered" evidence="1">
    <location>
        <begin position="1"/>
        <end position="28"/>
    </location>
</feature>
<gene>
    <name evidence="2" type="ORF">GCM10010302_62140</name>
</gene>
<protein>
    <submittedName>
        <fullName evidence="2">Uncharacterized protein</fullName>
    </submittedName>
</protein>
<organism evidence="2 3">
    <name type="scientific">Streptomyces polychromogenes</name>
    <dbReference type="NCBI Taxonomy" id="67342"/>
    <lineage>
        <taxon>Bacteria</taxon>
        <taxon>Bacillati</taxon>
        <taxon>Actinomycetota</taxon>
        <taxon>Actinomycetes</taxon>
        <taxon>Kitasatosporales</taxon>
        <taxon>Streptomycetaceae</taxon>
        <taxon>Streptomyces</taxon>
    </lineage>
</organism>
<keyword evidence="3" id="KW-1185">Reference proteome</keyword>
<proteinExistence type="predicted"/>
<evidence type="ECO:0000313" key="2">
    <source>
        <dbReference type="EMBL" id="GAA0314558.1"/>
    </source>
</evidence>
<sequence>MPSPIPRGVLSLDTPDAPATGTAPLTLPTADLLDRARVGWEHFMSTSPEAADE</sequence>